<gene>
    <name evidence="7" type="ORF">METZ01_LOCUS461081</name>
</gene>
<feature type="transmembrane region" description="Helical" evidence="6">
    <location>
        <begin position="12"/>
        <end position="37"/>
    </location>
</feature>
<evidence type="ECO:0000256" key="3">
    <source>
        <dbReference type="ARBA" id="ARBA00022692"/>
    </source>
</evidence>
<keyword evidence="5 6" id="KW-0472">Membrane</keyword>
<reference evidence="7" key="1">
    <citation type="submission" date="2018-05" db="EMBL/GenBank/DDBJ databases">
        <authorList>
            <person name="Lanie J.A."/>
            <person name="Ng W.-L."/>
            <person name="Kazmierczak K.M."/>
            <person name="Andrzejewski T.M."/>
            <person name="Davidsen T.M."/>
            <person name="Wayne K.J."/>
            <person name="Tettelin H."/>
            <person name="Glass J.I."/>
            <person name="Rusch D."/>
            <person name="Podicherti R."/>
            <person name="Tsui H.-C.T."/>
            <person name="Winkler M.E."/>
        </authorList>
    </citation>
    <scope>NUCLEOTIDE SEQUENCE</scope>
</reference>
<accession>A0A383AK62</accession>
<evidence type="ECO:0000256" key="5">
    <source>
        <dbReference type="ARBA" id="ARBA00023136"/>
    </source>
</evidence>
<dbReference type="GO" id="GO:0015920">
    <property type="term" value="P:lipopolysaccharide transport"/>
    <property type="evidence" value="ECO:0007669"/>
    <property type="project" value="TreeGrafter"/>
</dbReference>
<evidence type="ECO:0000256" key="1">
    <source>
        <dbReference type="ARBA" id="ARBA00004651"/>
    </source>
</evidence>
<feature type="non-terminal residue" evidence="7">
    <location>
        <position position="1"/>
    </location>
</feature>
<protein>
    <recommendedName>
        <fullName evidence="8">Permease YjgP/YjgQ family protein</fullName>
    </recommendedName>
</protein>
<dbReference type="GO" id="GO:0043190">
    <property type="term" value="C:ATP-binding cassette (ABC) transporter complex"/>
    <property type="evidence" value="ECO:0007669"/>
    <property type="project" value="TreeGrafter"/>
</dbReference>
<feature type="non-terminal residue" evidence="7">
    <location>
        <position position="250"/>
    </location>
</feature>
<evidence type="ECO:0000313" key="7">
    <source>
        <dbReference type="EMBL" id="SVE08227.1"/>
    </source>
</evidence>
<evidence type="ECO:0000256" key="4">
    <source>
        <dbReference type="ARBA" id="ARBA00022989"/>
    </source>
</evidence>
<keyword evidence="2" id="KW-1003">Cell membrane</keyword>
<dbReference type="PANTHER" id="PTHR33529:SF6">
    <property type="entry name" value="YJGP_YJGQ FAMILY PERMEASE"/>
    <property type="match status" value="1"/>
</dbReference>
<proteinExistence type="predicted"/>
<comment type="subcellular location">
    <subcellularLocation>
        <location evidence="1">Cell membrane</location>
        <topology evidence="1">Multi-pass membrane protein</topology>
    </subcellularLocation>
</comment>
<dbReference type="Pfam" id="PF03739">
    <property type="entry name" value="LptF_LptG"/>
    <property type="match status" value="1"/>
</dbReference>
<organism evidence="7">
    <name type="scientific">marine metagenome</name>
    <dbReference type="NCBI Taxonomy" id="408172"/>
    <lineage>
        <taxon>unclassified sequences</taxon>
        <taxon>metagenomes</taxon>
        <taxon>ecological metagenomes</taxon>
    </lineage>
</organism>
<evidence type="ECO:0000256" key="6">
    <source>
        <dbReference type="SAM" id="Phobius"/>
    </source>
</evidence>
<dbReference type="PANTHER" id="PTHR33529">
    <property type="entry name" value="SLR0882 PROTEIN-RELATED"/>
    <property type="match status" value="1"/>
</dbReference>
<evidence type="ECO:0008006" key="8">
    <source>
        <dbReference type="Google" id="ProtNLM"/>
    </source>
</evidence>
<dbReference type="InterPro" id="IPR005495">
    <property type="entry name" value="LptG/LptF_permease"/>
</dbReference>
<keyword evidence="3 6" id="KW-0812">Transmembrane</keyword>
<name>A0A383AK62_9ZZZZ</name>
<keyword evidence="4 6" id="KW-1133">Transmembrane helix</keyword>
<feature type="transmembrane region" description="Helical" evidence="6">
    <location>
        <begin position="49"/>
        <end position="72"/>
    </location>
</feature>
<dbReference type="EMBL" id="UINC01192876">
    <property type="protein sequence ID" value="SVE08227.1"/>
    <property type="molecule type" value="Genomic_DNA"/>
</dbReference>
<dbReference type="AlphaFoldDB" id="A0A383AK62"/>
<sequence>PLAAGQLLLFNLAWIIALAVPMAVLIAVLMAFARLAADGEIIAAKACGVSFFLLLRPVLAAAALLTLLMIVFNDQVLPDWNHQARILASSLQRTKAALVLKEKEGVFIPNLGDYHLLIRQIDPVSNDLMGITLYDTSRPGPPVILHAPQGRAALFGDGSYVRIELQDGQLQRIESGPEERFLYGSFARQVLHIKDPRRRYERRNSSFRSDREMDIGAMRHSVAERRDEQRFAYGRLDSTVAHYFALEQEQ</sequence>
<evidence type="ECO:0000256" key="2">
    <source>
        <dbReference type="ARBA" id="ARBA00022475"/>
    </source>
</evidence>